<keyword evidence="4" id="KW-0539">Nucleus</keyword>
<dbReference type="EMBL" id="LNIX01000006">
    <property type="protein sequence ID" value="OXA52513.1"/>
    <property type="molecule type" value="Genomic_DNA"/>
</dbReference>
<accession>A0A226E4K5</accession>
<dbReference type="InterPro" id="IPR021827">
    <property type="entry name" value="Nup186/Nup192/Nup205"/>
</dbReference>
<dbReference type="GO" id="GO:0017056">
    <property type="term" value="F:structural constituent of nuclear pore"/>
    <property type="evidence" value="ECO:0007669"/>
    <property type="project" value="TreeGrafter"/>
</dbReference>
<evidence type="ECO:0000256" key="4">
    <source>
        <dbReference type="ARBA" id="ARBA00023242"/>
    </source>
</evidence>
<dbReference type="PANTHER" id="PTHR31344:SF0">
    <property type="entry name" value="NUCLEAR PORE COMPLEX PROTEIN NUP205"/>
    <property type="match status" value="1"/>
</dbReference>
<organism evidence="5 6">
    <name type="scientific">Folsomia candida</name>
    <name type="common">Springtail</name>
    <dbReference type="NCBI Taxonomy" id="158441"/>
    <lineage>
        <taxon>Eukaryota</taxon>
        <taxon>Metazoa</taxon>
        <taxon>Ecdysozoa</taxon>
        <taxon>Arthropoda</taxon>
        <taxon>Hexapoda</taxon>
        <taxon>Collembola</taxon>
        <taxon>Entomobryomorpha</taxon>
        <taxon>Isotomoidea</taxon>
        <taxon>Isotomidae</taxon>
        <taxon>Proisotominae</taxon>
        <taxon>Folsomia</taxon>
    </lineage>
</organism>
<dbReference type="OrthoDB" id="2019644at2759"/>
<comment type="similarity">
    <text evidence="2">Belongs to the NUP186/NUP192/NUP205 family.</text>
</comment>
<protein>
    <submittedName>
        <fullName evidence="5">Uncharacterized protein</fullName>
    </submittedName>
</protein>
<dbReference type="GO" id="GO:0006999">
    <property type="term" value="P:nuclear pore organization"/>
    <property type="evidence" value="ECO:0007669"/>
    <property type="project" value="TreeGrafter"/>
</dbReference>
<evidence type="ECO:0000313" key="5">
    <source>
        <dbReference type="EMBL" id="OXA52513.1"/>
    </source>
</evidence>
<keyword evidence="6" id="KW-1185">Reference proteome</keyword>
<evidence type="ECO:0000256" key="3">
    <source>
        <dbReference type="ARBA" id="ARBA00022448"/>
    </source>
</evidence>
<dbReference type="Proteomes" id="UP000198287">
    <property type="component" value="Unassembled WGS sequence"/>
</dbReference>
<dbReference type="GO" id="GO:0044611">
    <property type="term" value="C:nuclear pore inner ring"/>
    <property type="evidence" value="ECO:0007669"/>
    <property type="project" value="TreeGrafter"/>
</dbReference>
<name>A0A226E4K5_FOLCA</name>
<sequence length="1796" mass="204130">MMKVLEKGSDFASEVEIGSGVLWLPYKNILQIVNRAVQDNSTEAFTELDTYAQKCKSDFVNFLNYRGKSPADREILKKSTSDGISLNGQEARQILHPQLINETFLLSDIFEINEFLALDLLATAESLKEEYPGWARGLIAVFLYYEGRLCMIQTISSMVIAIPGRTWSEESCFPRVYEIFKNIMGHVFKTDMMDTLLDLFGKCDTKVQLELLDRNLALGDWRHRFEINRMVTGIQEGIGFIIFALSAQQDLIWKETLRILEYLKTTIKSDEDFKMDKGQSLLISSVLCSITNHLRLGDYDRNFARDLLKYLKDYDSKTPEEGGFQCPELFEMFRLIFHIATHKALSETNLNSLHSGSGLGSNSADIVRDDEDYEFKRDVFAYMRDKIFSNPSLYTFEENVVKKYHQLLTDFLTFMPMKVKEMKGRSDDAAKTAALYQNQGFVRPSSLPQEYESFLECIGMFYIHDEENLSTDFFDPDVRHLSLNKFARGTCIDSPTMFVPNAKFLTGLAKGAPEDIFELMKQNGHNFSFEHFFESIMQYLSSFGTGVQVNVRFNGPNLFTSETFQRVVHDSVKIQMNPAEVEGICAYLDLVRMMCENSVVVSGFFTNQKLPWIRILLETAKIRTIPREIRAKMISTAASMIFEHTSCDIVNNVWEMFYQVRLVGQDNVDLKDELDEHEARMEVYPLTISMLKLLESLVNARFKRMDNDPSADLESGSLDNGAFDAYVSYIRDTVLMRAMYRSYKNMDERWEISAFALEILSKLLDYVPQLMLQLLCGSPFLRSIFATLSECITARESSPDVLPSVDRCSLACLNLVRRAMHRQVYFLHRRELSSIRKESVIVGMQELLMKIVPENGKPENIISILKYIDTLLPADHKQAALDILSLTLADRDDIDAHLYAAVITDTNLVSLLRYMFINSLYEPASEEMKKTILEIIRASVGHSSPNIAMMLLGVDKKIDFQNAGMLYIFTCCVSGYPRTVLHAILDNAATLPDAFATLLTMIRDCRLWGPLLRYLKTNHFLSNFIKENFSTITMDAQDVGDFLKCVAVELKTTATPGPLAKTIIGEGSFKFQEILNILNLDEDPLEIPDMEFFDQDNVMQAMKACEYFDPKLKIRVIRVDMLENLLKEEISKLEKNTVLKLRHTVHSEATEVVKFAAEFNTSRWKEASKANMFDGWRQCFEVLVLSTETLKLAGVDFVTSILRILLNKVTGTSTPRDYFCRLAAETVLTLSAVMGTFKDQVNSTTLNVILNHICKWIAEEQSARVRTTLYAAVLHVLRMFKSVNDTGNTTIASFSMILEHICKDCCQSKEIRKMQAMYMMGEIIRLTADKGFVGTNYGNTTGIGSMNASINYGGRDEGSGDFHEFSTFNTSSISPVLPVKQSFHVHTDSPMPKKVNATSLRTTSPSASPLNIMSYMFAKGFLGNLVEEILTVDDSDLVKLFSNQPIDVHMKSLYVFEAKVSLLCRFASTGRRAIMFLMDTNVVHKLADMRVLQIQYFQEDNSRAAYPELTSRDLHNITGGSSFHDLSMPTAPTRKDVMDLLFTNILKLLHSMVDAAPKNVLLVEQIWHFFTTHDLPLSNLISRSVIERDEPNVGCSLTLALLAKIAKHLPAVAFSGRTSVMARVYDILKLHAKHPTYSDFRIRTVRQTFQLMHNYSHNTDATRELKSQGNSHRFRPIVNNELAYDLLESNPEEEVTLGVITKIISDIAATIVNWNVSGGGNKTKWDSMTSILEIGLDMVHEHVELFLTDSKYKASSKKFVEDFIPTLDNRLIIEKGEFTAMLLLRIRRLVHAPSKN</sequence>
<dbReference type="STRING" id="158441.A0A226E4K5"/>
<proteinExistence type="inferred from homology"/>
<gene>
    <name evidence="5" type="ORF">Fcan01_12127</name>
</gene>
<evidence type="ECO:0000256" key="2">
    <source>
        <dbReference type="ARBA" id="ARBA00005892"/>
    </source>
</evidence>
<evidence type="ECO:0000256" key="1">
    <source>
        <dbReference type="ARBA" id="ARBA00004123"/>
    </source>
</evidence>
<dbReference type="OMA" id="KNDRTCC"/>
<reference evidence="5 6" key="1">
    <citation type="submission" date="2015-12" db="EMBL/GenBank/DDBJ databases">
        <title>The genome of Folsomia candida.</title>
        <authorList>
            <person name="Faddeeva A."/>
            <person name="Derks M.F."/>
            <person name="Anvar Y."/>
            <person name="Smit S."/>
            <person name="Van Straalen N."/>
            <person name="Roelofs D."/>
        </authorList>
    </citation>
    <scope>NUCLEOTIDE SEQUENCE [LARGE SCALE GENOMIC DNA]</scope>
    <source>
        <strain evidence="5 6">VU population</strain>
        <tissue evidence="5">Whole body</tissue>
    </source>
</reference>
<dbReference type="PANTHER" id="PTHR31344">
    <property type="entry name" value="NUCLEAR PORE COMPLEX PROTEIN NUP205"/>
    <property type="match status" value="1"/>
</dbReference>
<comment type="caution">
    <text evidence="5">The sequence shown here is derived from an EMBL/GenBank/DDBJ whole genome shotgun (WGS) entry which is preliminary data.</text>
</comment>
<keyword evidence="3" id="KW-0813">Transport</keyword>
<evidence type="ECO:0000313" key="6">
    <source>
        <dbReference type="Proteomes" id="UP000198287"/>
    </source>
</evidence>
<dbReference type="Pfam" id="PF11894">
    <property type="entry name" value="Nup192"/>
    <property type="match status" value="2"/>
</dbReference>
<comment type="subcellular location">
    <subcellularLocation>
        <location evidence="1">Nucleus</location>
    </subcellularLocation>
</comment>